<keyword evidence="1" id="KW-0805">Transcription regulation</keyword>
<dbReference type="InterPro" id="IPR036390">
    <property type="entry name" value="WH_DNA-bd_sf"/>
</dbReference>
<dbReference type="PANTHER" id="PTHR33154">
    <property type="entry name" value="TRANSCRIPTIONAL REGULATOR, ARSR FAMILY"/>
    <property type="match status" value="1"/>
</dbReference>
<dbReference type="EMBL" id="WTYO01000002">
    <property type="protein sequence ID" value="MXO67965.1"/>
    <property type="molecule type" value="Genomic_DNA"/>
</dbReference>
<sequence length="114" mass="12672">MPADAPPASPARDQVFRALADGSRRALFERLCREGELTVARLTDGAGISQPAVSRHLAVLKEGGLVEARPAGRATFYRARADRLAPLDDWTREMRATWHARLHALDDVLRRMDN</sequence>
<evidence type="ECO:0000313" key="6">
    <source>
        <dbReference type="Proteomes" id="UP000444401"/>
    </source>
</evidence>
<evidence type="ECO:0000256" key="3">
    <source>
        <dbReference type="ARBA" id="ARBA00023163"/>
    </source>
</evidence>
<accession>A0ABW9UVZ0</accession>
<dbReference type="NCBIfam" id="NF033788">
    <property type="entry name" value="HTH_metalloreg"/>
    <property type="match status" value="1"/>
</dbReference>
<dbReference type="PANTHER" id="PTHR33154:SF33">
    <property type="entry name" value="TRANSCRIPTIONAL REPRESSOR SDPR"/>
    <property type="match status" value="1"/>
</dbReference>
<dbReference type="RefSeq" id="WP_160732641.1">
    <property type="nucleotide sequence ID" value="NZ_WTYO01000002.1"/>
</dbReference>
<feature type="domain" description="HTH arsR-type" evidence="4">
    <location>
        <begin position="4"/>
        <end position="99"/>
    </location>
</feature>
<evidence type="ECO:0000256" key="1">
    <source>
        <dbReference type="ARBA" id="ARBA00023015"/>
    </source>
</evidence>
<evidence type="ECO:0000313" key="5">
    <source>
        <dbReference type="EMBL" id="MXO67965.1"/>
    </source>
</evidence>
<evidence type="ECO:0000256" key="2">
    <source>
        <dbReference type="ARBA" id="ARBA00023125"/>
    </source>
</evidence>
<dbReference type="SMART" id="SM00418">
    <property type="entry name" value="HTH_ARSR"/>
    <property type="match status" value="1"/>
</dbReference>
<dbReference type="PROSITE" id="PS50987">
    <property type="entry name" value="HTH_ARSR_2"/>
    <property type="match status" value="1"/>
</dbReference>
<name>A0ABW9UVZ0_9SPHN</name>
<keyword evidence="2" id="KW-0238">DNA-binding</keyword>
<dbReference type="Gene3D" id="1.10.10.10">
    <property type="entry name" value="Winged helix-like DNA-binding domain superfamily/Winged helix DNA-binding domain"/>
    <property type="match status" value="1"/>
</dbReference>
<evidence type="ECO:0000259" key="4">
    <source>
        <dbReference type="PROSITE" id="PS50987"/>
    </source>
</evidence>
<dbReference type="CDD" id="cd00090">
    <property type="entry name" value="HTH_ARSR"/>
    <property type="match status" value="1"/>
</dbReference>
<dbReference type="Proteomes" id="UP000444401">
    <property type="component" value="Unassembled WGS sequence"/>
</dbReference>
<dbReference type="InterPro" id="IPR036388">
    <property type="entry name" value="WH-like_DNA-bd_sf"/>
</dbReference>
<proteinExistence type="predicted"/>
<keyword evidence="6" id="KW-1185">Reference proteome</keyword>
<protein>
    <submittedName>
        <fullName evidence="5">Metalloregulator ArsR/SmtB family transcription factor</fullName>
    </submittedName>
</protein>
<organism evidence="5 6">
    <name type="scientific">Pelagerythrobacter marinus</name>
    <dbReference type="NCBI Taxonomy" id="538382"/>
    <lineage>
        <taxon>Bacteria</taxon>
        <taxon>Pseudomonadati</taxon>
        <taxon>Pseudomonadota</taxon>
        <taxon>Alphaproteobacteria</taxon>
        <taxon>Sphingomonadales</taxon>
        <taxon>Erythrobacteraceae</taxon>
        <taxon>Pelagerythrobacter</taxon>
    </lineage>
</organism>
<dbReference type="InterPro" id="IPR001845">
    <property type="entry name" value="HTH_ArsR_DNA-bd_dom"/>
</dbReference>
<dbReference type="InterPro" id="IPR051081">
    <property type="entry name" value="HTH_MetalResp_TranReg"/>
</dbReference>
<comment type="caution">
    <text evidence="5">The sequence shown here is derived from an EMBL/GenBank/DDBJ whole genome shotgun (WGS) entry which is preliminary data.</text>
</comment>
<gene>
    <name evidence="5" type="ORF">GRI72_03845</name>
</gene>
<dbReference type="Pfam" id="PF12840">
    <property type="entry name" value="HTH_20"/>
    <property type="match status" value="1"/>
</dbReference>
<reference evidence="5 6" key="1">
    <citation type="submission" date="2019-12" db="EMBL/GenBank/DDBJ databases">
        <title>Genomic-based taxomic classification of the family Erythrobacteraceae.</title>
        <authorList>
            <person name="Xu L."/>
        </authorList>
    </citation>
    <scope>NUCLEOTIDE SEQUENCE [LARGE SCALE GENOMIC DNA]</scope>
    <source>
        <strain evidence="5 6">H32</strain>
    </source>
</reference>
<dbReference type="InterPro" id="IPR011991">
    <property type="entry name" value="ArsR-like_HTH"/>
</dbReference>
<dbReference type="PRINTS" id="PR00778">
    <property type="entry name" value="HTHARSR"/>
</dbReference>
<keyword evidence="3" id="KW-0804">Transcription</keyword>
<dbReference type="SUPFAM" id="SSF46785">
    <property type="entry name" value="Winged helix' DNA-binding domain"/>
    <property type="match status" value="1"/>
</dbReference>